<dbReference type="Gene3D" id="3.90.550.50">
    <property type="match status" value="1"/>
</dbReference>
<sequence>MQLKTCHLASMRRFFNTRRFILSGKNKISILNPCSSCSPRICSTLYKLLFLGMLCMLVMLLSERDASINKVATPPATPSPRIFCIISTYGYRQSTTAIHIKRTWANHCDRFLFVSDDSHEEIEPAVFLKVPDKWHQYRAHLEYVHRYHFDEADWFLYANDDNFVVVENLRHMLQSKNPDELVYFGCKLRSHSNQVYMYDRAAIIFSSATLQRFVLQALPDESICGSGEMGGAATEELSRCLSNINVQAGDSRDHLGHHRILPLQLKEHLNIPLNASLELHKNFLDRSYYQVENNQIPVSVRFISSHIEYMPDAYNLYYMIYQVKQFGLPPANNWQEAGEEQFNLDGNVYD</sequence>
<name>A0A6P8WRD5_DROAB</name>
<evidence type="ECO:0000256" key="9">
    <source>
        <dbReference type="ARBA" id="ARBA00022968"/>
    </source>
</evidence>
<evidence type="ECO:0000256" key="1">
    <source>
        <dbReference type="ARBA" id="ARBA00004606"/>
    </source>
</evidence>
<evidence type="ECO:0000256" key="3">
    <source>
        <dbReference type="ARBA" id="ARBA00006462"/>
    </source>
</evidence>
<keyword evidence="11" id="KW-0472">Membrane</keyword>
<comment type="pathway">
    <text evidence="2">Protein modification; protein glycosylation.</text>
</comment>
<keyword evidence="10" id="KW-1133">Transmembrane helix</keyword>
<dbReference type="GO" id="GO:0016263">
    <property type="term" value="F:glycoprotein-N-acetylgalactosamine 3-beta-galactosyltransferase activity"/>
    <property type="evidence" value="ECO:0007669"/>
    <property type="project" value="UniProtKB-EC"/>
</dbReference>
<comment type="similarity">
    <text evidence="3">Belongs to the glycosyltransferase 31 family. Beta3-Gal-T subfamily.</text>
</comment>
<dbReference type="OrthoDB" id="414175at2759"/>
<keyword evidence="13" id="KW-1185">Reference proteome</keyword>
<gene>
    <name evidence="14" type="primary">LOC117566461</name>
</gene>
<evidence type="ECO:0000256" key="10">
    <source>
        <dbReference type="ARBA" id="ARBA00022989"/>
    </source>
</evidence>
<evidence type="ECO:0000256" key="11">
    <source>
        <dbReference type="ARBA" id="ARBA00023136"/>
    </source>
</evidence>
<keyword evidence="8" id="KW-0547">Nucleotide-binding</keyword>
<dbReference type="AlphaFoldDB" id="A0A6P8WRD5"/>
<evidence type="ECO:0000313" key="14">
    <source>
        <dbReference type="RefSeq" id="XP_034101883.2"/>
    </source>
</evidence>
<dbReference type="GeneID" id="117566461"/>
<reference evidence="14" key="1">
    <citation type="submission" date="2025-08" db="UniProtKB">
        <authorList>
            <consortium name="RefSeq"/>
        </authorList>
    </citation>
    <scope>IDENTIFICATION</scope>
    <source>
        <strain evidence="14">15112-1751.03</strain>
        <tissue evidence="14">Whole Adult</tissue>
    </source>
</reference>
<evidence type="ECO:0000256" key="6">
    <source>
        <dbReference type="ARBA" id="ARBA00022679"/>
    </source>
</evidence>
<evidence type="ECO:0000256" key="8">
    <source>
        <dbReference type="ARBA" id="ARBA00022741"/>
    </source>
</evidence>
<keyword evidence="5" id="KW-0328">Glycosyltransferase</keyword>
<dbReference type="GO" id="GO:0016020">
    <property type="term" value="C:membrane"/>
    <property type="evidence" value="ECO:0007669"/>
    <property type="project" value="UniProtKB-SubCell"/>
</dbReference>
<dbReference type="InterPro" id="IPR003378">
    <property type="entry name" value="Fringe-like_glycosylTrfase"/>
</dbReference>
<dbReference type="Pfam" id="PF02434">
    <property type="entry name" value="Fringe"/>
    <property type="match status" value="1"/>
</dbReference>
<keyword evidence="9" id="KW-0735">Signal-anchor</keyword>
<comment type="subcellular location">
    <subcellularLocation>
        <location evidence="1">Membrane</location>
        <topology evidence="1">Single-pass type II membrane protein</topology>
    </subcellularLocation>
</comment>
<dbReference type="InterPro" id="IPR026050">
    <property type="entry name" value="C1GALT1/C1GALT1_chp1"/>
</dbReference>
<dbReference type="GO" id="GO:0000166">
    <property type="term" value="F:nucleotide binding"/>
    <property type="evidence" value="ECO:0007669"/>
    <property type="project" value="UniProtKB-KW"/>
</dbReference>
<evidence type="ECO:0000313" key="13">
    <source>
        <dbReference type="Proteomes" id="UP000515160"/>
    </source>
</evidence>
<dbReference type="Proteomes" id="UP000515160">
    <property type="component" value="Chromosome 3"/>
</dbReference>
<accession>A0A6P8WRD5</accession>
<evidence type="ECO:0000256" key="5">
    <source>
        <dbReference type="ARBA" id="ARBA00022676"/>
    </source>
</evidence>
<keyword evidence="6" id="KW-0808">Transferase</keyword>
<dbReference type="RefSeq" id="XP_034101883.2">
    <property type="nucleotide sequence ID" value="XM_034245992.2"/>
</dbReference>
<evidence type="ECO:0000256" key="4">
    <source>
        <dbReference type="ARBA" id="ARBA00012557"/>
    </source>
</evidence>
<feature type="domain" description="Fringe-like glycosyltransferase" evidence="12">
    <location>
        <begin position="99"/>
        <end position="191"/>
    </location>
</feature>
<protein>
    <recommendedName>
        <fullName evidence="4">N-acetylgalactosaminide beta-1,3-galactosyltransferase</fullName>
        <ecNumber evidence="4">2.4.1.122</ecNumber>
    </recommendedName>
</protein>
<dbReference type="PANTHER" id="PTHR23033:SF14">
    <property type="entry name" value="GLYCOPROTEIN-N-ACETYLGALACTOSAMINE 3-BETA-GALACTOSYLTRANSFERASE 1-RELATED"/>
    <property type="match status" value="1"/>
</dbReference>
<evidence type="ECO:0000256" key="2">
    <source>
        <dbReference type="ARBA" id="ARBA00004922"/>
    </source>
</evidence>
<dbReference type="PANTHER" id="PTHR23033">
    <property type="entry name" value="BETA1,3-GALACTOSYLTRANSFERASE"/>
    <property type="match status" value="1"/>
</dbReference>
<keyword evidence="7" id="KW-0812">Transmembrane</keyword>
<organism evidence="13 14">
    <name type="scientific">Drosophila albomicans</name>
    <name type="common">Fruit fly</name>
    <dbReference type="NCBI Taxonomy" id="7291"/>
    <lineage>
        <taxon>Eukaryota</taxon>
        <taxon>Metazoa</taxon>
        <taxon>Ecdysozoa</taxon>
        <taxon>Arthropoda</taxon>
        <taxon>Hexapoda</taxon>
        <taxon>Insecta</taxon>
        <taxon>Pterygota</taxon>
        <taxon>Neoptera</taxon>
        <taxon>Endopterygota</taxon>
        <taxon>Diptera</taxon>
        <taxon>Brachycera</taxon>
        <taxon>Muscomorpha</taxon>
        <taxon>Ephydroidea</taxon>
        <taxon>Drosophilidae</taxon>
        <taxon>Drosophila</taxon>
    </lineage>
</organism>
<dbReference type="EC" id="2.4.1.122" evidence="4"/>
<evidence type="ECO:0000256" key="7">
    <source>
        <dbReference type="ARBA" id="ARBA00022692"/>
    </source>
</evidence>
<evidence type="ECO:0000259" key="12">
    <source>
        <dbReference type="Pfam" id="PF02434"/>
    </source>
</evidence>
<proteinExistence type="inferred from homology"/>